<dbReference type="PANTHER" id="PTHR19282:SF378">
    <property type="entry name" value="TETRASPANIN"/>
    <property type="match status" value="1"/>
</dbReference>
<keyword evidence="5 7" id="KW-0472">Membrane</keyword>
<dbReference type="InterPro" id="IPR018499">
    <property type="entry name" value="Tetraspanin/Peripherin"/>
</dbReference>
<dbReference type="EMBL" id="GL379789">
    <property type="protein sequence ID" value="EGT45582.1"/>
    <property type="molecule type" value="Genomic_DNA"/>
</dbReference>
<proteinExistence type="inferred from homology"/>
<dbReference type="InterPro" id="IPR000301">
    <property type="entry name" value="Tetraspanin_animals"/>
</dbReference>
<evidence type="ECO:0000313" key="8">
    <source>
        <dbReference type="EMBL" id="EGT45582.1"/>
    </source>
</evidence>
<dbReference type="OrthoDB" id="5870230at2759"/>
<organism evidence="9">
    <name type="scientific">Caenorhabditis brenneri</name>
    <name type="common">Nematode worm</name>
    <dbReference type="NCBI Taxonomy" id="135651"/>
    <lineage>
        <taxon>Eukaryota</taxon>
        <taxon>Metazoa</taxon>
        <taxon>Ecdysozoa</taxon>
        <taxon>Nematoda</taxon>
        <taxon>Chromadorea</taxon>
        <taxon>Rhabditida</taxon>
        <taxon>Rhabditina</taxon>
        <taxon>Rhabditomorpha</taxon>
        <taxon>Rhabditoidea</taxon>
        <taxon>Rhabditidae</taxon>
        <taxon>Peloderinae</taxon>
        <taxon>Caenorhabditis</taxon>
    </lineage>
</organism>
<evidence type="ECO:0000256" key="2">
    <source>
        <dbReference type="ARBA" id="ARBA00006840"/>
    </source>
</evidence>
<name>G0MC29_CAEBE</name>
<dbReference type="OMA" id="FWIIIGF"/>
<dbReference type="STRING" id="135651.G0MC29"/>
<dbReference type="HOGENOM" id="CLU_099570_0_0_1"/>
<dbReference type="PANTHER" id="PTHR19282">
    <property type="entry name" value="TETRASPANIN"/>
    <property type="match status" value="1"/>
</dbReference>
<feature type="transmembrane region" description="Helical" evidence="7">
    <location>
        <begin position="6"/>
        <end position="33"/>
    </location>
</feature>
<reference evidence="9" key="1">
    <citation type="submission" date="2011-07" db="EMBL/GenBank/DDBJ databases">
        <authorList>
            <consortium name="Caenorhabditis brenneri Sequencing and Analysis Consortium"/>
            <person name="Wilson R.K."/>
        </authorList>
    </citation>
    <scope>NUCLEOTIDE SEQUENCE [LARGE SCALE GENOMIC DNA]</scope>
    <source>
        <strain evidence="9">PB2801</strain>
    </source>
</reference>
<keyword evidence="6" id="KW-1015">Disulfide bond</keyword>
<sequence>MSLCTFIARVFIFFLNLAQVLVGLTVIALTLWIRFDKSFESEIRANILRDTDPEPLAGVKSDIRTGILVAFWIIIGFSIANVLIGFVGVIGAFVRSRFILAPYLLSMIILFLLEIAVGITALVKRKSVRRTVKEYVFDAYNMNAQPDISAFTFRYNCCGADNLPNVNCFAGQPTCSSAVWDRLDFTMMIFGITMLCIVVVQAFTALITVPVVIEQKREVSYQ</sequence>
<comment type="similarity">
    <text evidence="2">Belongs to the tetraspanin (TM4SF) family.</text>
</comment>
<dbReference type="AlphaFoldDB" id="G0MC29"/>
<accession>G0MC29</accession>
<dbReference type="Proteomes" id="UP000008068">
    <property type="component" value="Unassembled WGS sequence"/>
</dbReference>
<evidence type="ECO:0000313" key="9">
    <source>
        <dbReference type="Proteomes" id="UP000008068"/>
    </source>
</evidence>
<dbReference type="PIRSF" id="PIRSF002419">
    <property type="entry name" value="Tetraspanin"/>
    <property type="match status" value="1"/>
</dbReference>
<feature type="transmembrane region" description="Helical" evidence="7">
    <location>
        <begin position="69"/>
        <end position="94"/>
    </location>
</feature>
<dbReference type="InParanoid" id="G0MC29"/>
<evidence type="ECO:0000256" key="4">
    <source>
        <dbReference type="ARBA" id="ARBA00022989"/>
    </source>
</evidence>
<dbReference type="Pfam" id="PF00335">
    <property type="entry name" value="Tetraspanin"/>
    <property type="match status" value="1"/>
</dbReference>
<evidence type="ECO:0000256" key="6">
    <source>
        <dbReference type="PIRSR" id="PIRSR002419-1"/>
    </source>
</evidence>
<keyword evidence="4 7" id="KW-1133">Transmembrane helix</keyword>
<dbReference type="eggNOG" id="KOG3882">
    <property type="taxonomic scope" value="Eukaryota"/>
</dbReference>
<feature type="disulfide bond" evidence="6">
    <location>
        <begin position="158"/>
        <end position="175"/>
    </location>
</feature>
<evidence type="ECO:0000256" key="3">
    <source>
        <dbReference type="ARBA" id="ARBA00022692"/>
    </source>
</evidence>
<keyword evidence="9" id="KW-1185">Reference proteome</keyword>
<protein>
    <submittedName>
        <fullName evidence="8">Uncharacterized protein</fullName>
    </submittedName>
</protein>
<evidence type="ECO:0000256" key="1">
    <source>
        <dbReference type="ARBA" id="ARBA00004141"/>
    </source>
</evidence>
<comment type="subcellular location">
    <subcellularLocation>
        <location evidence="1">Membrane</location>
        <topology evidence="1">Multi-pass membrane protein</topology>
    </subcellularLocation>
</comment>
<feature type="transmembrane region" description="Helical" evidence="7">
    <location>
        <begin position="189"/>
        <end position="213"/>
    </location>
</feature>
<dbReference type="FunCoup" id="G0MC29">
    <property type="interactions" value="1"/>
</dbReference>
<gene>
    <name evidence="8" type="ORF">CAEBREN_11972</name>
</gene>
<evidence type="ECO:0000256" key="5">
    <source>
        <dbReference type="ARBA" id="ARBA00023136"/>
    </source>
</evidence>
<feature type="transmembrane region" description="Helical" evidence="7">
    <location>
        <begin position="100"/>
        <end position="123"/>
    </location>
</feature>
<keyword evidence="3 7" id="KW-0812">Transmembrane</keyword>
<dbReference type="GO" id="GO:0005886">
    <property type="term" value="C:plasma membrane"/>
    <property type="evidence" value="ECO:0007669"/>
    <property type="project" value="TreeGrafter"/>
</dbReference>
<evidence type="ECO:0000256" key="7">
    <source>
        <dbReference type="SAM" id="Phobius"/>
    </source>
</evidence>
<dbReference type="PRINTS" id="PR00259">
    <property type="entry name" value="TMFOUR"/>
</dbReference>